<organism evidence="4 5">
    <name type="scientific">Crotalus adamanteus</name>
    <name type="common">Eastern diamondback rattlesnake</name>
    <dbReference type="NCBI Taxonomy" id="8729"/>
    <lineage>
        <taxon>Eukaryota</taxon>
        <taxon>Metazoa</taxon>
        <taxon>Chordata</taxon>
        <taxon>Craniata</taxon>
        <taxon>Vertebrata</taxon>
        <taxon>Euteleostomi</taxon>
        <taxon>Lepidosauria</taxon>
        <taxon>Squamata</taxon>
        <taxon>Bifurcata</taxon>
        <taxon>Unidentata</taxon>
        <taxon>Episquamata</taxon>
        <taxon>Toxicofera</taxon>
        <taxon>Serpentes</taxon>
        <taxon>Colubroidea</taxon>
        <taxon>Viperidae</taxon>
        <taxon>Crotalinae</taxon>
        <taxon>Crotalus</taxon>
    </lineage>
</organism>
<feature type="transmembrane region" description="Helical" evidence="3">
    <location>
        <begin position="94"/>
        <end position="116"/>
    </location>
</feature>
<dbReference type="GO" id="GO:0016020">
    <property type="term" value="C:membrane"/>
    <property type="evidence" value="ECO:0007669"/>
    <property type="project" value="UniProtKB-SubCell"/>
</dbReference>
<feature type="transmembrane region" description="Helical" evidence="3">
    <location>
        <begin position="414"/>
        <end position="437"/>
    </location>
</feature>
<comment type="subcellular location">
    <subcellularLocation>
        <location evidence="1">Membrane</location>
        <topology evidence="1">Multi-pass membrane protein</topology>
    </subcellularLocation>
</comment>
<dbReference type="PANTHER" id="PTHR20765:SF1">
    <property type="entry name" value="EQUILIBRATIVE NUCLEOBASE TRANSPORTER 1"/>
    <property type="match status" value="1"/>
</dbReference>
<dbReference type="InterPro" id="IPR027197">
    <property type="entry name" value="SLC43A3"/>
</dbReference>
<feature type="transmembrane region" description="Helical" evidence="3">
    <location>
        <begin position="148"/>
        <end position="169"/>
    </location>
</feature>
<reference evidence="4 5" key="1">
    <citation type="journal article" date="2024" name="Proc. Natl. Acad. Sci. U.S.A.">
        <title>The genetic regulatory architecture and epigenomic basis for age-related changes in rattlesnake venom.</title>
        <authorList>
            <person name="Hogan M.P."/>
            <person name="Holding M.L."/>
            <person name="Nystrom G.S."/>
            <person name="Colston T.J."/>
            <person name="Bartlett D.A."/>
            <person name="Mason A.J."/>
            <person name="Ellsworth S.A."/>
            <person name="Rautsaw R.M."/>
            <person name="Lawrence K.C."/>
            <person name="Strickland J.L."/>
            <person name="He B."/>
            <person name="Fraser P."/>
            <person name="Margres M.J."/>
            <person name="Gilbert D.M."/>
            <person name="Gibbs H.L."/>
            <person name="Parkinson C.L."/>
            <person name="Rokyta D.R."/>
        </authorList>
    </citation>
    <scope>NUCLEOTIDE SEQUENCE [LARGE SCALE GENOMIC DNA]</scope>
    <source>
        <strain evidence="4">DRR0105</strain>
    </source>
</reference>
<evidence type="ECO:0000256" key="2">
    <source>
        <dbReference type="SAM" id="MobiDB-lite"/>
    </source>
</evidence>
<dbReference type="Gene3D" id="1.20.1250.20">
    <property type="entry name" value="MFS general substrate transporter like domains"/>
    <property type="match status" value="1"/>
</dbReference>
<dbReference type="InterPro" id="IPR036259">
    <property type="entry name" value="MFS_trans_sf"/>
</dbReference>
<feature type="region of interest" description="Disordered" evidence="2">
    <location>
        <begin position="1"/>
        <end position="26"/>
    </location>
</feature>
<evidence type="ECO:0000313" key="5">
    <source>
        <dbReference type="Proteomes" id="UP001474421"/>
    </source>
</evidence>
<accession>A0AAW1C911</accession>
<dbReference type="Proteomes" id="UP001474421">
    <property type="component" value="Unassembled WGS sequence"/>
</dbReference>
<dbReference type="AlphaFoldDB" id="A0AAW1C911"/>
<evidence type="ECO:0000313" key="4">
    <source>
        <dbReference type="EMBL" id="KAK9410307.1"/>
    </source>
</evidence>
<dbReference type="SUPFAM" id="SSF103473">
    <property type="entry name" value="MFS general substrate transporter"/>
    <property type="match status" value="1"/>
</dbReference>
<name>A0AAW1C911_CROAD</name>
<dbReference type="EMBL" id="JAOTOJ010000001">
    <property type="protein sequence ID" value="KAK9410307.1"/>
    <property type="molecule type" value="Genomic_DNA"/>
</dbReference>
<evidence type="ECO:0000256" key="1">
    <source>
        <dbReference type="ARBA" id="ARBA00004141"/>
    </source>
</evidence>
<keyword evidence="3" id="KW-1133">Transmembrane helix</keyword>
<feature type="transmembrane region" description="Helical" evidence="3">
    <location>
        <begin position="123"/>
        <end position="142"/>
    </location>
</feature>
<sequence>MENKTDPDAEKNRLEKKESARDAMESRKSETAKRLATLISGLVECMCFAGVIFGWTSLVFVFKHLKYFENYCESAANATINQTTQGCAAQDEQFSLIFTIGSFMNNFMTFPTGYIFDHFGTTAARLLAISSYTTGTLLIAFSSAATAIMLYPALTFISVGGILLILTNMQIGNLFGKHRSIIITLYNGAFDSSSAVFLIIKLLYEQGLSLGAMFFFMSACSAWHLFRTFFLMPRYHIPYPLPPGYTYGLNCPGISHSYRTYEEQDSPKITVADEAQDSNNLHHESALKREQATIKETVDKGDAETGSDAKQPPVKSFWKCAFSTLFFWHLIWLSVMQLRHYLFIGTLNPMLTKLANKDTSLVSSYTNAFAFTQLCGVLCAPWNGLILDWHKHRQKKGEGHSGAPDPIADLRSCILSLLITVLQCLAFSICASIPVLPVQYATFILQVLSRSFLYGGNAAFLAIAFPLEHFGKLYGLVMGLSAVVSLLQYACFALIEGPLKGDSFYVNIAFIVLMLLAFVNPFTVWRECKRREKEQAARKPDLKSSI</sequence>
<proteinExistence type="predicted"/>
<comment type="caution">
    <text evidence="4">The sequence shown here is derived from an EMBL/GenBank/DDBJ whole genome shotgun (WGS) entry which is preliminary data.</text>
</comment>
<feature type="transmembrane region" description="Helical" evidence="3">
    <location>
        <begin position="507"/>
        <end position="525"/>
    </location>
</feature>
<feature type="transmembrane region" description="Helical" evidence="3">
    <location>
        <begin position="473"/>
        <end position="495"/>
    </location>
</feature>
<feature type="transmembrane region" description="Helical" evidence="3">
    <location>
        <begin position="325"/>
        <end position="344"/>
    </location>
</feature>
<feature type="transmembrane region" description="Helical" evidence="3">
    <location>
        <begin position="35"/>
        <end position="61"/>
    </location>
</feature>
<evidence type="ECO:0000256" key="3">
    <source>
        <dbReference type="SAM" id="Phobius"/>
    </source>
</evidence>
<feature type="transmembrane region" description="Helical" evidence="3">
    <location>
        <begin position="364"/>
        <end position="386"/>
    </location>
</feature>
<feature type="transmembrane region" description="Helical" evidence="3">
    <location>
        <begin position="443"/>
        <end position="466"/>
    </location>
</feature>
<feature type="transmembrane region" description="Helical" evidence="3">
    <location>
        <begin position="181"/>
        <end position="200"/>
    </location>
</feature>
<keyword evidence="3" id="KW-0812">Transmembrane</keyword>
<gene>
    <name evidence="4" type="ORF">NXF25_001482</name>
</gene>
<keyword evidence="3" id="KW-0472">Membrane</keyword>
<feature type="transmembrane region" description="Helical" evidence="3">
    <location>
        <begin position="206"/>
        <end position="226"/>
    </location>
</feature>
<keyword evidence="5" id="KW-1185">Reference proteome</keyword>
<dbReference type="PANTHER" id="PTHR20765">
    <property type="entry name" value="SOLUTE CARRIER FAMILY 43 MEMBER 3-RELATED"/>
    <property type="match status" value="1"/>
</dbReference>
<protein>
    <submittedName>
        <fullName evidence="4">Solute carrier family 43 member 3</fullName>
    </submittedName>
</protein>